<proteinExistence type="predicted"/>
<keyword evidence="3" id="KW-1185">Reference proteome</keyword>
<reference evidence="3" key="1">
    <citation type="journal article" date="2024" name="IScience">
        <title>Strigolactones Initiate the Formation of Haustorium-like Structures in Castilleja.</title>
        <authorList>
            <person name="Buerger M."/>
            <person name="Peterson D."/>
            <person name="Chory J."/>
        </authorList>
    </citation>
    <scope>NUCLEOTIDE SEQUENCE [LARGE SCALE GENOMIC DNA]</scope>
</reference>
<evidence type="ECO:0000313" key="3">
    <source>
        <dbReference type="Proteomes" id="UP001632038"/>
    </source>
</evidence>
<comment type="caution">
    <text evidence="2">The sequence shown here is derived from an EMBL/GenBank/DDBJ whole genome shotgun (WGS) entry which is preliminary data.</text>
</comment>
<feature type="region of interest" description="Disordered" evidence="1">
    <location>
        <begin position="105"/>
        <end position="129"/>
    </location>
</feature>
<organism evidence="2 3">
    <name type="scientific">Castilleja foliolosa</name>
    <dbReference type="NCBI Taxonomy" id="1961234"/>
    <lineage>
        <taxon>Eukaryota</taxon>
        <taxon>Viridiplantae</taxon>
        <taxon>Streptophyta</taxon>
        <taxon>Embryophyta</taxon>
        <taxon>Tracheophyta</taxon>
        <taxon>Spermatophyta</taxon>
        <taxon>Magnoliopsida</taxon>
        <taxon>eudicotyledons</taxon>
        <taxon>Gunneridae</taxon>
        <taxon>Pentapetalae</taxon>
        <taxon>asterids</taxon>
        <taxon>lamiids</taxon>
        <taxon>Lamiales</taxon>
        <taxon>Orobanchaceae</taxon>
        <taxon>Pedicularideae</taxon>
        <taxon>Castillejinae</taxon>
        <taxon>Castilleja</taxon>
    </lineage>
</organism>
<sequence length="140" mass="15417">MDISTGLALSKMASLTSEHFQTGFPYYWEEYGAVYVDEKPTQCPSTTGYQGSDMSSGVIFDDILKKNYDSALHCSLASSAEIIEFTPTMISMDSTSIPVETLSSRNKMKGEQNRRGKGNIGDVERSNGPLTRSRALLLRT</sequence>
<dbReference type="EMBL" id="JAVIJP010000007">
    <property type="protein sequence ID" value="KAL3649387.1"/>
    <property type="molecule type" value="Genomic_DNA"/>
</dbReference>
<gene>
    <name evidence="2" type="ORF">CASFOL_005790</name>
</gene>
<evidence type="ECO:0000256" key="1">
    <source>
        <dbReference type="SAM" id="MobiDB-lite"/>
    </source>
</evidence>
<evidence type="ECO:0000313" key="2">
    <source>
        <dbReference type="EMBL" id="KAL3649387.1"/>
    </source>
</evidence>
<name>A0ABD3E6F6_9LAMI</name>
<dbReference type="Proteomes" id="UP001632038">
    <property type="component" value="Unassembled WGS sequence"/>
</dbReference>
<protein>
    <submittedName>
        <fullName evidence="2">Uncharacterized protein</fullName>
    </submittedName>
</protein>
<accession>A0ABD3E6F6</accession>
<dbReference type="AlphaFoldDB" id="A0ABD3E6F6"/>